<dbReference type="AlphaFoldDB" id="A0AAD4ECM5"/>
<dbReference type="Proteomes" id="UP001195769">
    <property type="component" value="Unassembled WGS sequence"/>
</dbReference>
<gene>
    <name evidence="1" type="ORF">F5891DRAFT_1210570</name>
</gene>
<accession>A0AAD4ECM5</accession>
<keyword evidence="2" id="KW-1185">Reference proteome</keyword>
<proteinExistence type="predicted"/>
<sequence length="234" mass="26111">MSFAQINLAFLQRNLNKKLPMSSIESIAGRSREARQVSYGIQDLHLSIRITNLRCFDGGWLLLYADVDTSSGISVWWRSHLELPYSSAVVPYPPLSAFPSSGSSALNIILPFQTVAAFHRVKFHAINAHGHRDSTVTVDSVHCQPPRKDKRRQIVPARFDTVLVNEDGGGTTGVDGYRVAQVRTIFTLTSQATAALFRTPGILPTHFAYVEWFTRHSGSLKQTMSKTWRLLADL</sequence>
<reference evidence="1" key="1">
    <citation type="journal article" date="2020" name="New Phytol.">
        <title>Comparative genomics reveals dynamic genome evolution in host specialist ectomycorrhizal fungi.</title>
        <authorList>
            <person name="Lofgren L.A."/>
            <person name="Nguyen N.H."/>
            <person name="Vilgalys R."/>
            <person name="Ruytinx J."/>
            <person name="Liao H.L."/>
            <person name="Branco S."/>
            <person name="Kuo A."/>
            <person name="LaButti K."/>
            <person name="Lipzen A."/>
            <person name="Andreopoulos W."/>
            <person name="Pangilinan J."/>
            <person name="Riley R."/>
            <person name="Hundley H."/>
            <person name="Na H."/>
            <person name="Barry K."/>
            <person name="Grigoriev I.V."/>
            <person name="Stajich J.E."/>
            <person name="Kennedy P.G."/>
        </authorList>
    </citation>
    <scope>NUCLEOTIDE SEQUENCE</scope>
    <source>
        <strain evidence="1">FC203</strain>
    </source>
</reference>
<organism evidence="1 2">
    <name type="scientific">Suillus fuscotomentosus</name>
    <dbReference type="NCBI Taxonomy" id="1912939"/>
    <lineage>
        <taxon>Eukaryota</taxon>
        <taxon>Fungi</taxon>
        <taxon>Dikarya</taxon>
        <taxon>Basidiomycota</taxon>
        <taxon>Agaricomycotina</taxon>
        <taxon>Agaricomycetes</taxon>
        <taxon>Agaricomycetidae</taxon>
        <taxon>Boletales</taxon>
        <taxon>Suillineae</taxon>
        <taxon>Suillaceae</taxon>
        <taxon>Suillus</taxon>
    </lineage>
</organism>
<dbReference type="GeneID" id="64663472"/>
<evidence type="ECO:0000313" key="1">
    <source>
        <dbReference type="EMBL" id="KAG1903696.1"/>
    </source>
</evidence>
<name>A0AAD4ECM5_9AGAM</name>
<protein>
    <submittedName>
        <fullName evidence="1">Uncharacterized protein</fullName>
    </submittedName>
</protein>
<evidence type="ECO:0000313" key="2">
    <source>
        <dbReference type="Proteomes" id="UP001195769"/>
    </source>
</evidence>
<dbReference type="EMBL" id="JABBWK010000012">
    <property type="protein sequence ID" value="KAG1903696.1"/>
    <property type="molecule type" value="Genomic_DNA"/>
</dbReference>
<comment type="caution">
    <text evidence="1">The sequence shown here is derived from an EMBL/GenBank/DDBJ whole genome shotgun (WGS) entry which is preliminary data.</text>
</comment>
<dbReference type="RefSeq" id="XP_041229271.1">
    <property type="nucleotide sequence ID" value="XM_041369174.1"/>
</dbReference>